<protein>
    <recommendedName>
        <fullName evidence="1">COI1 F-box domain-containing protein</fullName>
    </recommendedName>
</protein>
<dbReference type="FunCoup" id="D8SUH2">
    <property type="interactions" value="149"/>
</dbReference>
<dbReference type="InterPro" id="IPR032675">
    <property type="entry name" value="LRR_dom_sf"/>
</dbReference>
<dbReference type="GO" id="GO:0031146">
    <property type="term" value="P:SCF-dependent proteasomal ubiquitin-dependent protein catabolic process"/>
    <property type="evidence" value="ECO:0000318"/>
    <property type="project" value="GO_Central"/>
</dbReference>
<dbReference type="SMART" id="SM00367">
    <property type="entry name" value="LRR_CC"/>
    <property type="match status" value="5"/>
</dbReference>
<dbReference type="KEGG" id="smo:SELMODRAFT_425843"/>
<organism evidence="3">
    <name type="scientific">Selaginella moellendorffii</name>
    <name type="common">Spikemoss</name>
    <dbReference type="NCBI Taxonomy" id="88036"/>
    <lineage>
        <taxon>Eukaryota</taxon>
        <taxon>Viridiplantae</taxon>
        <taxon>Streptophyta</taxon>
        <taxon>Embryophyta</taxon>
        <taxon>Tracheophyta</taxon>
        <taxon>Lycopodiopsida</taxon>
        <taxon>Selaginellales</taxon>
        <taxon>Selaginellaceae</taxon>
        <taxon>Selaginella</taxon>
    </lineage>
</organism>
<dbReference type="EMBL" id="GL377642">
    <property type="protein sequence ID" value="EFJ12073.1"/>
    <property type="molecule type" value="Genomic_DNA"/>
</dbReference>
<dbReference type="GO" id="GO:0019005">
    <property type="term" value="C:SCF ubiquitin ligase complex"/>
    <property type="evidence" value="ECO:0000318"/>
    <property type="project" value="GO_Central"/>
</dbReference>
<dbReference type="InterPro" id="IPR036047">
    <property type="entry name" value="F-box-like_dom_sf"/>
</dbReference>
<name>D8SUH2_SELML</name>
<dbReference type="Proteomes" id="UP000001514">
    <property type="component" value="Unassembled WGS sequence"/>
</dbReference>
<dbReference type="Pfam" id="PF18511">
    <property type="entry name" value="F-box_5"/>
    <property type="match status" value="1"/>
</dbReference>
<keyword evidence="3" id="KW-1185">Reference proteome</keyword>
<dbReference type="PANTHER" id="PTHR13318">
    <property type="entry name" value="PARTNER OF PAIRED, ISOFORM B-RELATED"/>
    <property type="match status" value="1"/>
</dbReference>
<dbReference type="Gene3D" id="1.20.1280.50">
    <property type="match status" value="1"/>
</dbReference>
<dbReference type="eggNOG" id="KOG1947">
    <property type="taxonomic scope" value="Eukaryota"/>
</dbReference>
<sequence length="483" mass="52987">MGHFTRDEPGDLINTLLCDELLSEILSRLHSTQDRKSATLVCKRWLSLEGRIKTKLGLCVPDPSTILSLCSSIHALFHRYSHLVSLAVVSEGDQHDSQALDLILSAMASSCPLLRELRFLAGPVTSSGLEPLARACNCLVSLELVALATQHLPVLNEFRSLSELSLTGCLSGDSSDLAGVPDGDLPLDKLCVEGIGARNSGLGWLWRSCHKLRRLEFFGCQGIGDSDIASLAWCLPNLQELRLRRCRCIATQVLLMVAEVCHGLKVLIFMDGGDMNGLHRIVRSCQSLETLELRLPLDLFNEDLAIIAQNCLSLKILRLYSCWMGTGNGFKLLGTQMKSSLEELVLIRCRAIVQDTGTLAYLGQDLKSLRRLDVSENDHLADREITGLLHSSGDRLIHLRLRRCRKVTDATLEFIGQKCRALSNLVITSCDGISPAGVAMVLAGCPSLNKLWVEKEKVTSDACRLAKVKGILLPGIEPNPSDY</sequence>
<reference evidence="2 3" key="1">
    <citation type="journal article" date="2011" name="Science">
        <title>The Selaginella genome identifies genetic changes associated with the evolution of vascular plants.</title>
        <authorList>
            <person name="Banks J.A."/>
            <person name="Nishiyama T."/>
            <person name="Hasebe M."/>
            <person name="Bowman J.L."/>
            <person name="Gribskov M."/>
            <person name="dePamphilis C."/>
            <person name="Albert V.A."/>
            <person name="Aono N."/>
            <person name="Aoyama T."/>
            <person name="Ambrose B.A."/>
            <person name="Ashton N.W."/>
            <person name="Axtell M.J."/>
            <person name="Barker E."/>
            <person name="Barker M.S."/>
            <person name="Bennetzen J.L."/>
            <person name="Bonawitz N.D."/>
            <person name="Chapple C."/>
            <person name="Cheng C."/>
            <person name="Correa L.G."/>
            <person name="Dacre M."/>
            <person name="DeBarry J."/>
            <person name="Dreyer I."/>
            <person name="Elias M."/>
            <person name="Engstrom E.M."/>
            <person name="Estelle M."/>
            <person name="Feng L."/>
            <person name="Finet C."/>
            <person name="Floyd S.K."/>
            <person name="Frommer W.B."/>
            <person name="Fujita T."/>
            <person name="Gramzow L."/>
            <person name="Gutensohn M."/>
            <person name="Harholt J."/>
            <person name="Hattori M."/>
            <person name="Heyl A."/>
            <person name="Hirai T."/>
            <person name="Hiwatashi Y."/>
            <person name="Ishikawa M."/>
            <person name="Iwata M."/>
            <person name="Karol K.G."/>
            <person name="Koehler B."/>
            <person name="Kolukisaoglu U."/>
            <person name="Kubo M."/>
            <person name="Kurata T."/>
            <person name="Lalonde S."/>
            <person name="Li K."/>
            <person name="Li Y."/>
            <person name="Litt A."/>
            <person name="Lyons E."/>
            <person name="Manning G."/>
            <person name="Maruyama T."/>
            <person name="Michael T.P."/>
            <person name="Mikami K."/>
            <person name="Miyazaki S."/>
            <person name="Morinaga S."/>
            <person name="Murata T."/>
            <person name="Mueller-Roeber B."/>
            <person name="Nelson D.R."/>
            <person name="Obara M."/>
            <person name="Oguri Y."/>
            <person name="Olmstead R.G."/>
            <person name="Onodera N."/>
            <person name="Petersen B.L."/>
            <person name="Pils B."/>
            <person name="Prigge M."/>
            <person name="Rensing S.A."/>
            <person name="Riano-Pachon D.M."/>
            <person name="Roberts A.W."/>
            <person name="Sato Y."/>
            <person name="Scheller H.V."/>
            <person name="Schulz B."/>
            <person name="Schulz C."/>
            <person name="Shakirov E.V."/>
            <person name="Shibagaki N."/>
            <person name="Shinohara N."/>
            <person name="Shippen D.E."/>
            <person name="Soerensen I."/>
            <person name="Sotooka R."/>
            <person name="Sugimoto N."/>
            <person name="Sugita M."/>
            <person name="Sumikawa N."/>
            <person name="Tanurdzic M."/>
            <person name="Theissen G."/>
            <person name="Ulvskov P."/>
            <person name="Wakazuki S."/>
            <person name="Weng J.K."/>
            <person name="Willats W.W."/>
            <person name="Wipf D."/>
            <person name="Wolf P.G."/>
            <person name="Yang L."/>
            <person name="Zimmer A.D."/>
            <person name="Zhu Q."/>
            <person name="Mitros T."/>
            <person name="Hellsten U."/>
            <person name="Loque D."/>
            <person name="Otillar R."/>
            <person name="Salamov A."/>
            <person name="Schmutz J."/>
            <person name="Shapiro H."/>
            <person name="Lindquist E."/>
            <person name="Lucas S."/>
            <person name="Rokhsar D."/>
            <person name="Grigoriev I.V."/>
        </authorList>
    </citation>
    <scope>NUCLEOTIDE SEQUENCE [LARGE SCALE GENOMIC DNA]</scope>
</reference>
<dbReference type="InParanoid" id="D8SUH2"/>
<dbReference type="Gene3D" id="3.80.10.10">
    <property type="entry name" value="Ribonuclease Inhibitor"/>
    <property type="match status" value="2"/>
</dbReference>
<feature type="domain" description="COI1 F-box" evidence="1">
    <location>
        <begin position="18"/>
        <end position="49"/>
    </location>
</feature>
<dbReference type="CDD" id="cd22159">
    <property type="entry name" value="F-box_AtTIR1-like"/>
    <property type="match status" value="1"/>
</dbReference>
<dbReference type="SUPFAM" id="SSF52047">
    <property type="entry name" value="RNI-like"/>
    <property type="match status" value="1"/>
</dbReference>
<dbReference type="OMA" id="IARTWAC"/>
<dbReference type="FunFam" id="1.20.1280.50:FF:000023">
    <property type="entry name" value="F-box/LRR-repeat protein 4"/>
    <property type="match status" value="1"/>
</dbReference>
<dbReference type="SUPFAM" id="SSF81383">
    <property type="entry name" value="F-box domain"/>
    <property type="match status" value="1"/>
</dbReference>
<proteinExistence type="predicted"/>
<evidence type="ECO:0000313" key="3">
    <source>
        <dbReference type="Proteomes" id="UP000001514"/>
    </source>
</evidence>
<dbReference type="Gramene" id="EFJ12073">
    <property type="protein sequence ID" value="EFJ12073"/>
    <property type="gene ID" value="SELMODRAFT_425843"/>
</dbReference>
<accession>D8SUH2</accession>
<dbReference type="OrthoDB" id="550575at2759"/>
<dbReference type="PANTHER" id="PTHR13318:SF182">
    <property type="entry name" value="F-BOX_LRR-REPEAT PROTEIN 14"/>
    <property type="match status" value="1"/>
</dbReference>
<dbReference type="AlphaFoldDB" id="D8SUH2"/>
<evidence type="ECO:0000313" key="2">
    <source>
        <dbReference type="EMBL" id="EFJ12073.1"/>
    </source>
</evidence>
<dbReference type="InterPro" id="IPR041567">
    <property type="entry name" value="COI1_F-box"/>
</dbReference>
<evidence type="ECO:0000259" key="1">
    <source>
        <dbReference type="Pfam" id="PF18511"/>
    </source>
</evidence>
<dbReference type="HOGENOM" id="CLU_033381_1_0_1"/>
<dbReference type="InterPro" id="IPR006553">
    <property type="entry name" value="Leu-rich_rpt_Cys-con_subtyp"/>
</dbReference>
<gene>
    <name evidence="2" type="ORF">SELMODRAFT_425843</name>
</gene>